<dbReference type="PANTHER" id="PTHR28670">
    <property type="entry name" value="UV-STIMULATED SCAFFOLD PROTEIN A"/>
    <property type="match status" value="1"/>
</dbReference>
<dbReference type="GO" id="GO:0008270">
    <property type="term" value="F:zinc ion binding"/>
    <property type="evidence" value="ECO:0007669"/>
    <property type="project" value="UniProtKB-KW"/>
</dbReference>
<dbReference type="GO" id="GO:0006283">
    <property type="term" value="P:transcription-coupled nucleotide-excision repair"/>
    <property type="evidence" value="ECO:0007669"/>
    <property type="project" value="TreeGrafter"/>
</dbReference>
<keyword evidence="7" id="KW-0863">Zinc-finger</keyword>
<keyword evidence="14" id="KW-1185">Reference proteome</keyword>
<accession>A0A8P4GJL9</accession>
<keyword evidence="5" id="KW-0479">Metal-binding</keyword>
<comment type="similarity">
    <text evidence="2">Belongs to the UVSSA family.</text>
</comment>
<protein>
    <recommendedName>
        <fullName evidence="3">UV-stimulated scaffold protein A</fullName>
    </recommendedName>
</protein>
<feature type="compositionally biased region" description="Basic residues" evidence="11">
    <location>
        <begin position="710"/>
        <end position="720"/>
    </location>
</feature>
<dbReference type="InterPro" id="IPR018610">
    <property type="entry name" value="UVSSA"/>
</dbReference>
<keyword evidence="4" id="KW-0158">Chromosome</keyword>
<feature type="compositionally biased region" description="Acidic residues" evidence="11">
    <location>
        <begin position="440"/>
        <end position="454"/>
    </location>
</feature>
<dbReference type="PANTHER" id="PTHR28670:SF1">
    <property type="entry name" value="UV-STIMULATED SCAFFOLD PROTEIN A"/>
    <property type="match status" value="1"/>
</dbReference>
<sequence>MELPQRDRLSELVEELTTSGQPQLNQDKMKEIKKICKVSNDCIDHVYHSVMSQLNQEHAEIRLSAFQIASELFSRSHHFRTLLVDNFQELLELTVETDSEQPLPPPKEVARKLRSLAIRTVQSWQASYGMAYKKLALGYHFLKQVKKVDFQDAEARTVAERRREEERQRRMERIYKERVEAASIDMEESYPDIEATLTEMETCMRLLLPEFDLTGIHTTDSSPPISQTANDCPPVDEQPCCSKDLKDDGSEGMIEKKEESREENKNDRGEEEGKERSDVEERGDKAWSDGNEREEVKGKEVEDGEENEEDQEASSEEEEEEEEEEEKKHLDEDLFIRNSGLISHSYSLDLNLSPGLHVKETEDNEAVVSTVIDLHKLIKTKHLPAVQGWIQVFTKSGAEEQLLRRALDLKKSLEAALEKHKELHIDYKTRIRRVMKASSDGDEEDDDDEDDFDEVPEKEGYEPHIPEHLRAEYGLDPTPSTSTAPLPKKTPAKRPAAPPPLSSTSSTSSPPSSSRRLKRLTEEEQDPTCAAATLRLLRQNFPPPAEPSSSSGPSSDQKAADAPVVPFGLDLYYWGQEQPNAGKIIKSASQHQFWVHAEVEEEVENKELLAESRSRYISFPGSFTPVSHHCRAPLGNGNLCQRQDRNKCPFHGRIVPRDQEGRPCRQEDRLREEQEERRKREEQPDWRDADLMRDIEAATGEDLGSDRVGKKGKGKKKKYPHLSDLKQSANTSRSRLEKKVFNKSTMRRVADVLSKADSRKHDKFSNQFNYALK</sequence>
<evidence type="ECO:0000256" key="1">
    <source>
        <dbReference type="ARBA" id="ARBA00004286"/>
    </source>
</evidence>
<feature type="compositionally biased region" description="Basic and acidic residues" evidence="11">
    <location>
        <begin position="243"/>
        <end position="301"/>
    </location>
</feature>
<comment type="subcellular location">
    <subcellularLocation>
        <location evidence="1">Chromosome</location>
    </subcellularLocation>
</comment>
<dbReference type="Ensembl" id="ENSDLAT00005078869.1">
    <property type="protein sequence ID" value="ENSDLAP00005075614.1"/>
    <property type="gene ID" value="ENSDLAG00005001779.2"/>
</dbReference>
<evidence type="ECO:0000256" key="9">
    <source>
        <dbReference type="ARBA" id="ARBA00023054"/>
    </source>
</evidence>
<proteinExistence type="inferred from homology"/>
<dbReference type="InterPro" id="IPR049431">
    <property type="entry name" value="UVSSA_C"/>
</dbReference>
<keyword evidence="8" id="KW-0862">Zinc</keyword>
<evidence type="ECO:0000259" key="12">
    <source>
        <dbReference type="Pfam" id="PF09740"/>
    </source>
</evidence>
<evidence type="ECO:0000256" key="6">
    <source>
        <dbReference type="ARBA" id="ARBA00022763"/>
    </source>
</evidence>
<evidence type="ECO:0000256" key="5">
    <source>
        <dbReference type="ARBA" id="ARBA00022723"/>
    </source>
</evidence>
<dbReference type="GeneID" id="127374865"/>
<dbReference type="GO" id="GO:0009411">
    <property type="term" value="P:response to UV"/>
    <property type="evidence" value="ECO:0007669"/>
    <property type="project" value="InterPro"/>
</dbReference>
<dbReference type="Pfam" id="PF20867">
    <property type="entry name" value="UVSSA_N"/>
    <property type="match status" value="1"/>
</dbReference>
<feature type="compositionally biased region" description="Low complexity" evidence="11">
    <location>
        <begin position="502"/>
        <end position="514"/>
    </location>
</feature>
<evidence type="ECO:0000313" key="14">
    <source>
        <dbReference type="Proteomes" id="UP000694389"/>
    </source>
</evidence>
<dbReference type="Proteomes" id="UP000694389">
    <property type="component" value="Unassembled WGS sequence"/>
</dbReference>
<keyword evidence="10" id="KW-0234">DNA repair</keyword>
<evidence type="ECO:0000256" key="8">
    <source>
        <dbReference type="ARBA" id="ARBA00022833"/>
    </source>
</evidence>
<reference evidence="13" key="2">
    <citation type="submission" date="2025-09" db="UniProtKB">
        <authorList>
            <consortium name="Ensembl"/>
        </authorList>
    </citation>
    <scope>IDENTIFICATION</scope>
</reference>
<evidence type="ECO:0000256" key="3">
    <source>
        <dbReference type="ARBA" id="ARBA00022111"/>
    </source>
</evidence>
<feature type="region of interest" description="Disordered" evidence="11">
    <location>
        <begin position="217"/>
        <end position="332"/>
    </location>
</feature>
<feature type="compositionally biased region" description="Basic and acidic residues" evidence="11">
    <location>
        <begin position="655"/>
        <end position="696"/>
    </location>
</feature>
<dbReference type="GeneTree" id="ENSGT00940000164256"/>
<dbReference type="Pfam" id="PF09740">
    <property type="entry name" value="DUF2043"/>
    <property type="match status" value="1"/>
</dbReference>
<feature type="compositionally biased region" description="Polar residues" evidence="11">
    <location>
        <begin position="217"/>
        <end position="230"/>
    </location>
</feature>
<dbReference type="GO" id="GO:0005694">
    <property type="term" value="C:chromosome"/>
    <property type="evidence" value="ECO:0007669"/>
    <property type="project" value="UniProtKB-SubCell"/>
</dbReference>
<evidence type="ECO:0000256" key="10">
    <source>
        <dbReference type="ARBA" id="ARBA00023204"/>
    </source>
</evidence>
<evidence type="ECO:0000256" key="11">
    <source>
        <dbReference type="SAM" id="MobiDB-lite"/>
    </source>
</evidence>
<evidence type="ECO:0000313" key="13">
    <source>
        <dbReference type="Ensembl" id="ENSDLAP00005075614.1"/>
    </source>
</evidence>
<feature type="region of interest" description="Disordered" evidence="11">
    <location>
        <begin position="651"/>
        <end position="773"/>
    </location>
</feature>
<keyword evidence="6" id="KW-0227">DNA damage</keyword>
<feature type="compositionally biased region" description="Basic and acidic residues" evidence="11">
    <location>
        <begin position="455"/>
        <end position="473"/>
    </location>
</feature>
<evidence type="ECO:0000256" key="4">
    <source>
        <dbReference type="ARBA" id="ARBA00022454"/>
    </source>
</evidence>
<keyword evidence="9" id="KW-0175">Coiled coil</keyword>
<evidence type="ECO:0000256" key="2">
    <source>
        <dbReference type="ARBA" id="ARBA00009240"/>
    </source>
</evidence>
<gene>
    <name evidence="13" type="primary">uvssa</name>
</gene>
<name>A0A8P4GJL9_DICLA</name>
<dbReference type="CTD" id="57654"/>
<feature type="domain" description="UV-stimulated scaffold protein A C-terminal" evidence="12">
    <location>
        <begin position="561"/>
        <end position="665"/>
    </location>
</feature>
<feature type="compositionally biased region" description="Acidic residues" evidence="11">
    <location>
        <begin position="302"/>
        <end position="325"/>
    </location>
</feature>
<dbReference type="RefSeq" id="XP_051276476.1">
    <property type="nucleotide sequence ID" value="XM_051420516.1"/>
</dbReference>
<reference evidence="13" key="1">
    <citation type="submission" date="2025-08" db="UniProtKB">
        <authorList>
            <consortium name="Ensembl"/>
        </authorList>
    </citation>
    <scope>IDENTIFICATION</scope>
</reference>
<feature type="compositionally biased region" description="Basic and acidic residues" evidence="11">
    <location>
        <begin position="748"/>
        <end position="764"/>
    </location>
</feature>
<dbReference type="AlphaFoldDB" id="A0A8P4GJL9"/>
<feature type="region of interest" description="Disordered" evidence="11">
    <location>
        <begin position="436"/>
        <end position="562"/>
    </location>
</feature>
<evidence type="ECO:0000256" key="7">
    <source>
        <dbReference type="ARBA" id="ARBA00022771"/>
    </source>
</evidence>
<feature type="compositionally biased region" description="Low complexity" evidence="11">
    <location>
        <begin position="477"/>
        <end position="495"/>
    </location>
</feature>
<organism evidence="13 14">
    <name type="scientific">Dicentrarchus labrax</name>
    <name type="common">European seabass</name>
    <name type="synonym">Morone labrax</name>
    <dbReference type="NCBI Taxonomy" id="13489"/>
    <lineage>
        <taxon>Eukaryota</taxon>
        <taxon>Metazoa</taxon>
        <taxon>Chordata</taxon>
        <taxon>Craniata</taxon>
        <taxon>Vertebrata</taxon>
        <taxon>Euteleostomi</taxon>
        <taxon>Actinopterygii</taxon>
        <taxon>Neopterygii</taxon>
        <taxon>Teleostei</taxon>
        <taxon>Neoteleostei</taxon>
        <taxon>Acanthomorphata</taxon>
        <taxon>Eupercaria</taxon>
        <taxon>Moronidae</taxon>
        <taxon>Dicentrarchus</taxon>
    </lineage>
</organism>
<dbReference type="InterPro" id="IPR049408">
    <property type="entry name" value="UVSSA_N_a-solenoid_rpt"/>
</dbReference>
<dbReference type="GO" id="GO:0000993">
    <property type="term" value="F:RNA polymerase II complex binding"/>
    <property type="evidence" value="ECO:0007669"/>
    <property type="project" value="TreeGrafter"/>
</dbReference>